<dbReference type="Pfam" id="PF00535">
    <property type="entry name" value="Glycos_transf_2"/>
    <property type="match status" value="1"/>
</dbReference>
<dbReference type="InterPro" id="IPR029044">
    <property type="entry name" value="Nucleotide-diphossugar_trans"/>
</dbReference>
<evidence type="ECO:0000256" key="2">
    <source>
        <dbReference type="ARBA" id="ARBA00022679"/>
    </source>
</evidence>
<reference evidence="4" key="1">
    <citation type="journal article" date="2021" name="PeerJ">
        <title>Extensive microbial diversity within the chicken gut microbiome revealed by metagenomics and culture.</title>
        <authorList>
            <person name="Gilroy R."/>
            <person name="Ravi A."/>
            <person name="Getino M."/>
            <person name="Pursley I."/>
            <person name="Horton D.L."/>
            <person name="Alikhan N.F."/>
            <person name="Baker D."/>
            <person name="Gharbi K."/>
            <person name="Hall N."/>
            <person name="Watson M."/>
            <person name="Adriaenssens E.M."/>
            <person name="Foster-Nyarko E."/>
            <person name="Jarju S."/>
            <person name="Secka A."/>
            <person name="Antonio M."/>
            <person name="Oren A."/>
            <person name="Chaudhuri R.R."/>
            <person name="La Ragione R."/>
            <person name="Hildebrand F."/>
            <person name="Pallen M.J."/>
        </authorList>
    </citation>
    <scope>NUCLEOTIDE SEQUENCE</scope>
    <source>
        <strain evidence="4">CHK188-11489</strain>
    </source>
</reference>
<feature type="domain" description="Glycosyltransferase 2-like" evidence="3">
    <location>
        <begin position="9"/>
        <end position="108"/>
    </location>
</feature>
<evidence type="ECO:0000256" key="1">
    <source>
        <dbReference type="ARBA" id="ARBA00022676"/>
    </source>
</evidence>
<protein>
    <submittedName>
        <fullName evidence="4">Glycosyltransferase</fullName>
    </submittedName>
</protein>
<keyword evidence="1" id="KW-0328">Glycosyltransferase</keyword>
<keyword evidence="2" id="KW-0808">Transferase</keyword>
<dbReference type="GO" id="GO:0016757">
    <property type="term" value="F:glycosyltransferase activity"/>
    <property type="evidence" value="ECO:0007669"/>
    <property type="project" value="UniProtKB-KW"/>
</dbReference>
<dbReference type="PANTHER" id="PTHR22916:SF51">
    <property type="entry name" value="GLYCOSYLTRANSFERASE EPSH-RELATED"/>
    <property type="match status" value="1"/>
</dbReference>
<evidence type="ECO:0000259" key="3">
    <source>
        <dbReference type="Pfam" id="PF00535"/>
    </source>
</evidence>
<sequence>MNGNPWKTTIIIPCYKAAATLQRAAASALDGAPPDTELLLIDDGSPDDTGALCDALAAGDPRIRALHRPNGGAGAARNTGLDAAEGRWVLFLDADDELLPGLWEALARCDAGADMILFGLRRASAPRRDVAAPLPEGCYRGLAALGDALSPLLFETGLLAAPYPKLFRRAAIGPLRFEERLKINEDVLFNILFLQNSTAIYCLRGVYYKQNDLAGGSLSRSLRGDLLDAEETIRPALEALLRRNGLDPAPYLRTSRVRACLNQYGLLTGCRGSMPFRQRRDLFTRILADGDARSALLARLRRDPNRLLALPYRLGAACRWPGFLAAYTLAKQRFL</sequence>
<dbReference type="CDD" id="cd00761">
    <property type="entry name" value="Glyco_tranf_GTA_type"/>
    <property type="match status" value="1"/>
</dbReference>
<accession>A0A9D2FK89</accession>
<gene>
    <name evidence="4" type="ORF">H9724_04780</name>
</gene>
<dbReference type="SUPFAM" id="SSF53448">
    <property type="entry name" value="Nucleotide-diphospho-sugar transferases"/>
    <property type="match status" value="1"/>
</dbReference>
<evidence type="ECO:0000313" key="5">
    <source>
        <dbReference type="Proteomes" id="UP000824105"/>
    </source>
</evidence>
<dbReference type="PANTHER" id="PTHR22916">
    <property type="entry name" value="GLYCOSYLTRANSFERASE"/>
    <property type="match status" value="1"/>
</dbReference>
<proteinExistence type="predicted"/>
<comment type="caution">
    <text evidence="4">The sequence shown here is derived from an EMBL/GenBank/DDBJ whole genome shotgun (WGS) entry which is preliminary data.</text>
</comment>
<dbReference type="InterPro" id="IPR001173">
    <property type="entry name" value="Glyco_trans_2-like"/>
</dbReference>
<dbReference type="Gene3D" id="3.90.550.10">
    <property type="entry name" value="Spore Coat Polysaccharide Biosynthesis Protein SpsA, Chain A"/>
    <property type="match status" value="1"/>
</dbReference>
<reference evidence="4" key="2">
    <citation type="submission" date="2021-04" db="EMBL/GenBank/DDBJ databases">
        <authorList>
            <person name="Gilroy R."/>
        </authorList>
    </citation>
    <scope>NUCLEOTIDE SEQUENCE</scope>
    <source>
        <strain evidence="4">CHK188-11489</strain>
    </source>
</reference>
<organism evidence="4 5">
    <name type="scientific">Candidatus Gemmiger avistercoris</name>
    <dbReference type="NCBI Taxonomy" id="2838606"/>
    <lineage>
        <taxon>Bacteria</taxon>
        <taxon>Bacillati</taxon>
        <taxon>Bacillota</taxon>
        <taxon>Clostridia</taxon>
        <taxon>Eubacteriales</taxon>
        <taxon>Gemmiger</taxon>
    </lineage>
</organism>
<name>A0A9D2FK89_9FIRM</name>
<evidence type="ECO:0000313" key="4">
    <source>
        <dbReference type="EMBL" id="HIZ62066.1"/>
    </source>
</evidence>
<dbReference type="EMBL" id="DXBF01000044">
    <property type="protein sequence ID" value="HIZ62066.1"/>
    <property type="molecule type" value="Genomic_DNA"/>
</dbReference>
<dbReference type="Proteomes" id="UP000824105">
    <property type="component" value="Unassembled WGS sequence"/>
</dbReference>
<dbReference type="AlphaFoldDB" id="A0A9D2FK89"/>